<dbReference type="InterPro" id="IPR028098">
    <property type="entry name" value="Glyco_trans_4-like_N"/>
</dbReference>
<keyword evidence="1 4" id="KW-0808">Transferase</keyword>
<evidence type="ECO:0000313" key="4">
    <source>
        <dbReference type="EMBL" id="SDQ14233.1"/>
    </source>
</evidence>
<feature type="domain" description="Glycosyl transferase family 1" evidence="2">
    <location>
        <begin position="183"/>
        <end position="345"/>
    </location>
</feature>
<dbReference type="Proteomes" id="UP000199444">
    <property type="component" value="Unassembled WGS sequence"/>
</dbReference>
<dbReference type="STRING" id="553311.SAMN05216231_0641"/>
<protein>
    <submittedName>
        <fullName evidence="4">Glycosyltransferase involved in cell wall bisynthesis</fullName>
    </submittedName>
</protein>
<dbReference type="InterPro" id="IPR001296">
    <property type="entry name" value="Glyco_trans_1"/>
</dbReference>
<evidence type="ECO:0000256" key="1">
    <source>
        <dbReference type="ARBA" id="ARBA00022679"/>
    </source>
</evidence>
<dbReference type="Pfam" id="PF13439">
    <property type="entry name" value="Glyco_transf_4"/>
    <property type="match status" value="1"/>
</dbReference>
<dbReference type="Pfam" id="PF00534">
    <property type="entry name" value="Glycos_transf_1"/>
    <property type="match status" value="1"/>
</dbReference>
<dbReference type="EMBL" id="FNKD01000001">
    <property type="protein sequence ID" value="SDQ14233.1"/>
    <property type="molecule type" value="Genomic_DNA"/>
</dbReference>
<dbReference type="GO" id="GO:0009103">
    <property type="term" value="P:lipopolysaccharide biosynthetic process"/>
    <property type="evidence" value="ECO:0007669"/>
    <property type="project" value="TreeGrafter"/>
</dbReference>
<dbReference type="PANTHER" id="PTHR46401:SF2">
    <property type="entry name" value="GLYCOSYLTRANSFERASE WBBK-RELATED"/>
    <property type="match status" value="1"/>
</dbReference>
<dbReference type="AlphaFoldDB" id="A0A1H0YGR1"/>
<evidence type="ECO:0000259" key="3">
    <source>
        <dbReference type="Pfam" id="PF13439"/>
    </source>
</evidence>
<reference evidence="4 5" key="1">
    <citation type="submission" date="2016-10" db="EMBL/GenBank/DDBJ databases">
        <authorList>
            <person name="de Groot N.N."/>
        </authorList>
    </citation>
    <scope>NUCLEOTIDE SEQUENCE [LARGE SCALE GENOMIC DNA]</scope>
    <source>
        <strain evidence="4 5">CGMCC 1.10449</strain>
    </source>
</reference>
<dbReference type="PANTHER" id="PTHR46401">
    <property type="entry name" value="GLYCOSYLTRANSFERASE WBBK-RELATED"/>
    <property type="match status" value="1"/>
</dbReference>
<proteinExistence type="predicted"/>
<organism evidence="4 5">
    <name type="scientific">Virgibacillus salinus</name>
    <dbReference type="NCBI Taxonomy" id="553311"/>
    <lineage>
        <taxon>Bacteria</taxon>
        <taxon>Bacillati</taxon>
        <taxon>Bacillota</taxon>
        <taxon>Bacilli</taxon>
        <taxon>Bacillales</taxon>
        <taxon>Bacillaceae</taxon>
        <taxon>Virgibacillus</taxon>
    </lineage>
</organism>
<name>A0A1H0YGR1_9BACI</name>
<dbReference type="RefSeq" id="WP_254788709.1">
    <property type="nucleotide sequence ID" value="NZ_FNKD01000001.1"/>
</dbReference>
<keyword evidence="5" id="KW-1185">Reference proteome</keyword>
<dbReference type="SUPFAM" id="SSF53756">
    <property type="entry name" value="UDP-Glycosyltransferase/glycogen phosphorylase"/>
    <property type="match status" value="1"/>
</dbReference>
<accession>A0A1H0YGR1</accession>
<evidence type="ECO:0000313" key="5">
    <source>
        <dbReference type="Proteomes" id="UP000199444"/>
    </source>
</evidence>
<dbReference type="GO" id="GO:0016757">
    <property type="term" value="F:glycosyltransferase activity"/>
    <property type="evidence" value="ECO:0007669"/>
    <property type="project" value="InterPro"/>
</dbReference>
<sequence>MTKKLERILVISTMYPSKANPTFGIFVKNQVEELKKRGIQVDVAAIKEPRMGKLFVLKKYFVWTIRIIYILLTRGRSYDIIHAHYVFPSGWLALLFLKTFGTRVIVTAHGGDLDKMSRIGPFFFRQTEQVLHEADHVIAVGEKLKTDMVTAFKVKEEKITLLNMGVNRQVFTPMDKEQAKHLLDISSSSKSILFVGNIIAAKGITELVDAYSDLKDEHPNLELHLIGAQKEPAYVRWLKDKISNENTQDIKIHPPKKQKDLARWQSAVDVFVIPSHMEGFGLVALEAMSCHTPVVGTNVGGLRYLLANNAGVLVEPKNKESLRIGIESILTNDNFRKELIANGEEKAHKYDQEKQIEQLLELYHQE</sequence>
<evidence type="ECO:0000259" key="2">
    <source>
        <dbReference type="Pfam" id="PF00534"/>
    </source>
</evidence>
<dbReference type="Gene3D" id="3.40.50.2000">
    <property type="entry name" value="Glycogen Phosphorylase B"/>
    <property type="match status" value="2"/>
</dbReference>
<feature type="domain" description="Glycosyltransferase subfamily 4-like N-terminal" evidence="3">
    <location>
        <begin position="26"/>
        <end position="168"/>
    </location>
</feature>
<gene>
    <name evidence="4" type="ORF">SAMN05216231_0641</name>
</gene>